<evidence type="ECO:0008006" key="4">
    <source>
        <dbReference type="Google" id="ProtNLM"/>
    </source>
</evidence>
<accession>A0A7S2ZMZ9</accession>
<evidence type="ECO:0000313" key="3">
    <source>
        <dbReference type="EMBL" id="CAE0044137.1"/>
    </source>
</evidence>
<feature type="transmembrane region" description="Helical" evidence="1">
    <location>
        <begin position="234"/>
        <end position="255"/>
    </location>
</feature>
<keyword evidence="1" id="KW-1133">Transmembrane helix</keyword>
<dbReference type="InterPro" id="IPR020532">
    <property type="entry name" value="Cycloeucalenol_cycloisomerase"/>
</dbReference>
<dbReference type="GO" id="GO:0047793">
    <property type="term" value="F:cycloeucalenol cycloisomerase activity"/>
    <property type="evidence" value="ECO:0007669"/>
    <property type="project" value="InterPro"/>
</dbReference>
<keyword evidence="1" id="KW-0472">Membrane</keyword>
<reference evidence="2" key="1">
    <citation type="submission" date="2021-01" db="EMBL/GenBank/DDBJ databases">
        <authorList>
            <person name="Corre E."/>
            <person name="Pelletier E."/>
            <person name="Niang G."/>
            <person name="Scheremetjew M."/>
            <person name="Finn R."/>
            <person name="Kale V."/>
            <person name="Holt S."/>
            <person name="Cochrane G."/>
            <person name="Meng A."/>
            <person name="Brown T."/>
            <person name="Cohen L."/>
        </authorList>
    </citation>
    <scope>NUCLEOTIDE SEQUENCE</scope>
    <source>
        <strain evidence="2">CCMP 769</strain>
    </source>
</reference>
<dbReference type="EMBL" id="HBHW01015753">
    <property type="protein sequence ID" value="CAE0044137.1"/>
    <property type="molecule type" value="Transcribed_RNA"/>
</dbReference>
<dbReference type="PANTHER" id="PTHR35136:SF1">
    <property type="entry name" value="CYCLOEUCALENOL CYCLOISOMERASE"/>
    <property type="match status" value="1"/>
</dbReference>
<feature type="transmembrane region" description="Helical" evidence="1">
    <location>
        <begin position="197"/>
        <end position="214"/>
    </location>
</feature>
<feature type="transmembrane region" description="Helical" evidence="1">
    <location>
        <begin position="84"/>
        <end position="102"/>
    </location>
</feature>
<organism evidence="2">
    <name type="scientific">Rhodosorus marinus</name>
    <dbReference type="NCBI Taxonomy" id="101924"/>
    <lineage>
        <taxon>Eukaryota</taxon>
        <taxon>Rhodophyta</taxon>
        <taxon>Stylonematophyceae</taxon>
        <taxon>Stylonematales</taxon>
        <taxon>Stylonemataceae</taxon>
        <taxon>Rhodosorus</taxon>
    </lineage>
</organism>
<keyword evidence="1" id="KW-0812">Transmembrane</keyword>
<dbReference type="AlphaFoldDB" id="A0A7S2ZMZ9"/>
<feature type="transmembrane region" description="Helical" evidence="1">
    <location>
        <begin position="15"/>
        <end position="37"/>
    </location>
</feature>
<sequence>MWFAKDGSKAWAEKFFLFVNLSSLILFLVVFIGSGLYERYDDRVSYAVVSGLMVLPNIVVPVVLVGKSDKVLPWYTRFVWKANMWNLVFGFIGNYFWTHYFYKILGARYTFDTFRLNDVPIPCYLATHVYFLFYHSVSSITLRKLDEATTKLPTPLRRAIFVCGVLMLAYLTAYMETLTISAFPYYEFVDRDKMQSVGSWLYAIYFIVSFPMFLRIDEDPKRRWTISEATLDSFSAAMIVTLMLDFWRLFIGPIVDTGAFVVSSDLPFL</sequence>
<feature type="transmembrane region" description="Helical" evidence="1">
    <location>
        <begin position="159"/>
        <end position="185"/>
    </location>
</feature>
<protein>
    <recommendedName>
        <fullName evidence="4">Cycloeucalenol cycloisomerase</fullName>
    </recommendedName>
</protein>
<name>A0A7S2ZMZ9_9RHOD</name>
<feature type="transmembrane region" description="Helical" evidence="1">
    <location>
        <begin position="44"/>
        <end position="64"/>
    </location>
</feature>
<proteinExistence type="predicted"/>
<evidence type="ECO:0000256" key="1">
    <source>
        <dbReference type="SAM" id="Phobius"/>
    </source>
</evidence>
<evidence type="ECO:0000313" key="2">
    <source>
        <dbReference type="EMBL" id="CAE0044136.1"/>
    </source>
</evidence>
<dbReference type="EMBL" id="HBHW01015752">
    <property type="protein sequence ID" value="CAE0044136.1"/>
    <property type="molecule type" value="Transcribed_RNA"/>
</dbReference>
<gene>
    <name evidence="2" type="ORF">RMAR00112_LOCUS12111</name>
    <name evidence="3" type="ORF">RMAR00112_LOCUS12112</name>
</gene>
<dbReference type="PANTHER" id="PTHR35136">
    <property type="entry name" value="CYCLOEUCALENOL CYCLOISOMERASE"/>
    <property type="match status" value="1"/>
</dbReference>